<dbReference type="Pfam" id="PF14529">
    <property type="entry name" value="Exo_endo_phos_2"/>
    <property type="match status" value="1"/>
</dbReference>
<dbReference type="SUPFAM" id="SSF56219">
    <property type="entry name" value="DNase I-like"/>
    <property type="match status" value="1"/>
</dbReference>
<dbReference type="PANTHER" id="PTHR33273:SF4">
    <property type="entry name" value="ENDONUCLEASE_EXONUCLEASE_PHOSPHATASE DOMAIN-CONTAINING PROTEIN"/>
    <property type="match status" value="1"/>
</dbReference>
<evidence type="ECO:0000313" key="4">
    <source>
        <dbReference type="Proteomes" id="UP000000305"/>
    </source>
</evidence>
<dbReference type="KEGG" id="dpx:DAPPUDRAFT_268353"/>
<dbReference type="InParanoid" id="E9HXP7"/>
<dbReference type="AlphaFoldDB" id="E9HXP7"/>
<dbReference type="Proteomes" id="UP000000305">
    <property type="component" value="Unassembled WGS sequence"/>
</dbReference>
<evidence type="ECO:0000313" key="3">
    <source>
        <dbReference type="EMBL" id="EFX63481.1"/>
    </source>
</evidence>
<dbReference type="PhylomeDB" id="E9HXP7"/>
<evidence type="ECO:0000259" key="2">
    <source>
        <dbReference type="Pfam" id="PF14529"/>
    </source>
</evidence>
<feature type="domain" description="Endonuclease/exonuclease/phosphatase" evidence="2">
    <location>
        <begin position="5"/>
        <end position="55"/>
    </location>
</feature>
<dbReference type="EMBL" id="GL733059">
    <property type="protein sequence ID" value="EFX63481.1"/>
    <property type="molecule type" value="Genomic_DNA"/>
</dbReference>
<dbReference type="Gene3D" id="3.60.10.10">
    <property type="entry name" value="Endonuclease/exonuclease/phosphatase"/>
    <property type="match status" value="1"/>
</dbReference>
<organism evidence="3 4">
    <name type="scientific">Daphnia pulex</name>
    <name type="common">Water flea</name>
    <dbReference type="NCBI Taxonomy" id="6669"/>
    <lineage>
        <taxon>Eukaryota</taxon>
        <taxon>Metazoa</taxon>
        <taxon>Ecdysozoa</taxon>
        <taxon>Arthropoda</taxon>
        <taxon>Crustacea</taxon>
        <taxon>Branchiopoda</taxon>
        <taxon>Diplostraca</taxon>
        <taxon>Cladocera</taxon>
        <taxon>Anomopoda</taxon>
        <taxon>Daphniidae</taxon>
        <taxon>Daphnia</taxon>
    </lineage>
</organism>
<dbReference type="InterPro" id="IPR005135">
    <property type="entry name" value="Endo/exonuclease/phosphatase"/>
</dbReference>
<keyword evidence="4" id="KW-1185">Reference proteome</keyword>
<dbReference type="PANTHER" id="PTHR33273">
    <property type="entry name" value="DOMAIN-CONTAINING PROTEIN, PUTATIVE-RELATED"/>
    <property type="match status" value="1"/>
</dbReference>
<sequence length="346" mass="38512">MADVAEIFNRPNPVVIGGDFNGHHGMWESNAPANTAGKTIFETILNSQDICLITPTDLGLNGANEKCFKKSKPSRARNSEPSRPWWNAECNTLVKNARTALKNWCKSPTSLHLRTEWKKAEALKKRHIIKAKKEAWSSFISNLGPQDQPRLWTFTKSMLGKGSNLSPDGPLISNNNTTINSPKEKADLFLDRFSSVYPANLPTNDHFYATINSNITSTTHNILNDPITPEELERSLPKSKSKAVGADLVNMPCSTTCHRITGPTTPIQHPIYEIPCPSTVEGINRATPPKTRQESRGPFIVPPNLTHFMPLQDHGKSNRKPPTLVPRVQEQNQQGTGRVQKGMQHY</sequence>
<protein>
    <recommendedName>
        <fullName evidence="2">Endonuclease/exonuclease/phosphatase domain-containing protein</fullName>
    </recommendedName>
</protein>
<dbReference type="OrthoDB" id="6381824at2759"/>
<dbReference type="GO" id="GO:0003824">
    <property type="term" value="F:catalytic activity"/>
    <property type="evidence" value="ECO:0007669"/>
    <property type="project" value="InterPro"/>
</dbReference>
<accession>E9HXP7</accession>
<evidence type="ECO:0000256" key="1">
    <source>
        <dbReference type="SAM" id="MobiDB-lite"/>
    </source>
</evidence>
<dbReference type="HOGENOM" id="CLU_802302_0_0_1"/>
<feature type="region of interest" description="Disordered" evidence="1">
    <location>
        <begin position="311"/>
        <end position="346"/>
    </location>
</feature>
<proteinExistence type="predicted"/>
<reference evidence="3 4" key="1">
    <citation type="journal article" date="2011" name="Science">
        <title>The ecoresponsive genome of Daphnia pulex.</title>
        <authorList>
            <person name="Colbourne J.K."/>
            <person name="Pfrender M.E."/>
            <person name="Gilbert D."/>
            <person name="Thomas W.K."/>
            <person name="Tucker A."/>
            <person name="Oakley T.H."/>
            <person name="Tokishita S."/>
            <person name="Aerts A."/>
            <person name="Arnold G.J."/>
            <person name="Basu M.K."/>
            <person name="Bauer D.J."/>
            <person name="Caceres C.E."/>
            <person name="Carmel L."/>
            <person name="Casola C."/>
            <person name="Choi J.H."/>
            <person name="Detter J.C."/>
            <person name="Dong Q."/>
            <person name="Dusheyko S."/>
            <person name="Eads B.D."/>
            <person name="Frohlich T."/>
            <person name="Geiler-Samerotte K.A."/>
            <person name="Gerlach D."/>
            <person name="Hatcher P."/>
            <person name="Jogdeo S."/>
            <person name="Krijgsveld J."/>
            <person name="Kriventseva E.V."/>
            <person name="Kultz D."/>
            <person name="Laforsch C."/>
            <person name="Lindquist E."/>
            <person name="Lopez J."/>
            <person name="Manak J.R."/>
            <person name="Muller J."/>
            <person name="Pangilinan J."/>
            <person name="Patwardhan R.P."/>
            <person name="Pitluck S."/>
            <person name="Pritham E.J."/>
            <person name="Rechtsteiner A."/>
            <person name="Rho M."/>
            <person name="Rogozin I.B."/>
            <person name="Sakarya O."/>
            <person name="Salamov A."/>
            <person name="Schaack S."/>
            <person name="Shapiro H."/>
            <person name="Shiga Y."/>
            <person name="Skalitzky C."/>
            <person name="Smith Z."/>
            <person name="Souvorov A."/>
            <person name="Sung W."/>
            <person name="Tang Z."/>
            <person name="Tsuchiya D."/>
            <person name="Tu H."/>
            <person name="Vos H."/>
            <person name="Wang M."/>
            <person name="Wolf Y.I."/>
            <person name="Yamagata H."/>
            <person name="Yamada T."/>
            <person name="Ye Y."/>
            <person name="Shaw J.R."/>
            <person name="Andrews J."/>
            <person name="Crease T.J."/>
            <person name="Tang H."/>
            <person name="Lucas S.M."/>
            <person name="Robertson H.M."/>
            <person name="Bork P."/>
            <person name="Koonin E.V."/>
            <person name="Zdobnov E.M."/>
            <person name="Grigoriev I.V."/>
            <person name="Lynch M."/>
            <person name="Boore J.L."/>
        </authorList>
    </citation>
    <scope>NUCLEOTIDE SEQUENCE [LARGE SCALE GENOMIC DNA]</scope>
</reference>
<name>E9HXP7_DAPPU</name>
<dbReference type="InterPro" id="IPR036691">
    <property type="entry name" value="Endo/exonu/phosph_ase_sf"/>
</dbReference>
<gene>
    <name evidence="3" type="ORF">DAPPUDRAFT_268353</name>
</gene>